<keyword evidence="2" id="KW-1185">Reference proteome</keyword>
<name>A0A3P7YIL5_9TREM</name>
<organism evidence="1 2">
    <name type="scientific">Schistosoma margrebowiei</name>
    <dbReference type="NCBI Taxonomy" id="48269"/>
    <lineage>
        <taxon>Eukaryota</taxon>
        <taxon>Metazoa</taxon>
        <taxon>Spiralia</taxon>
        <taxon>Lophotrochozoa</taxon>
        <taxon>Platyhelminthes</taxon>
        <taxon>Trematoda</taxon>
        <taxon>Digenea</taxon>
        <taxon>Strigeidida</taxon>
        <taxon>Schistosomatoidea</taxon>
        <taxon>Schistosomatidae</taxon>
        <taxon>Schistosoma</taxon>
    </lineage>
</organism>
<dbReference type="AlphaFoldDB" id="A0A3P7YIL5"/>
<dbReference type="Proteomes" id="UP000277204">
    <property type="component" value="Unassembled WGS sequence"/>
</dbReference>
<dbReference type="EMBL" id="UZAI01001703">
    <property type="protein sequence ID" value="VDO64533.1"/>
    <property type="molecule type" value="Genomic_DNA"/>
</dbReference>
<evidence type="ECO:0000313" key="2">
    <source>
        <dbReference type="Proteomes" id="UP000277204"/>
    </source>
</evidence>
<proteinExistence type="predicted"/>
<reference evidence="1 2" key="1">
    <citation type="submission" date="2018-11" db="EMBL/GenBank/DDBJ databases">
        <authorList>
            <consortium name="Pathogen Informatics"/>
        </authorList>
    </citation>
    <scope>NUCLEOTIDE SEQUENCE [LARGE SCALE GENOMIC DNA]</scope>
    <source>
        <strain evidence="1 2">Zambia</strain>
    </source>
</reference>
<evidence type="ECO:0000313" key="1">
    <source>
        <dbReference type="EMBL" id="VDO64533.1"/>
    </source>
</evidence>
<accession>A0A3P7YIL5</accession>
<gene>
    <name evidence="1" type="ORF">SMRZ_LOCUS5103</name>
</gene>
<protein>
    <submittedName>
        <fullName evidence="1">Uncharacterized protein</fullName>
    </submittedName>
</protein>
<sequence length="114" mass="13450">MLVAKIKSKLKKHRTTWWTTSQISIRPFFEILTNSTNSRQSSAIGFRHFMIYSMERGLLWRATGKGSKRQPLQHAMRFWATRSTITMVGPLLTHWIRFEKEGTRRQQSIPAEQE</sequence>